<reference evidence="1 2" key="1">
    <citation type="submission" date="2016-10" db="EMBL/GenBank/DDBJ databases">
        <authorList>
            <person name="de Groot N.N."/>
        </authorList>
    </citation>
    <scope>NUCLEOTIDE SEQUENCE [LARGE SCALE GENOMIC DNA]</scope>
    <source>
        <strain evidence="1 2">DSM 378</strain>
    </source>
</reference>
<accession>A0A1H9M6E9</accession>
<dbReference type="RefSeq" id="WP_090623553.1">
    <property type="nucleotide sequence ID" value="NZ_FOFJ01000032.1"/>
</dbReference>
<gene>
    <name evidence="1" type="ORF">SAMN04244573_03064</name>
</gene>
<dbReference type="AlphaFoldDB" id="A0A1H9M6E9"/>
<sequence length="83" mass="9071">MRDFQRCQPAATGSACPEKGPVLQLTTRHLELIRAAQQALHRTTDQTVTRAERIAALPAWSTAAERLAVALIASLESIEEVHP</sequence>
<dbReference type="Proteomes" id="UP000199267">
    <property type="component" value="Unassembled WGS sequence"/>
</dbReference>
<name>A0A1H9M6E9_9GAMM</name>
<protein>
    <submittedName>
        <fullName evidence="1">Uncharacterized protein</fullName>
    </submittedName>
</protein>
<organism evidence="1 2">
    <name type="scientific">Azotobacter beijerinckii</name>
    <dbReference type="NCBI Taxonomy" id="170623"/>
    <lineage>
        <taxon>Bacteria</taxon>
        <taxon>Pseudomonadati</taxon>
        <taxon>Pseudomonadota</taxon>
        <taxon>Gammaproteobacteria</taxon>
        <taxon>Pseudomonadales</taxon>
        <taxon>Pseudomonadaceae</taxon>
        <taxon>Azotobacter</taxon>
    </lineage>
</organism>
<proteinExistence type="predicted"/>
<evidence type="ECO:0000313" key="2">
    <source>
        <dbReference type="Proteomes" id="UP000199267"/>
    </source>
</evidence>
<evidence type="ECO:0000313" key="1">
    <source>
        <dbReference type="EMBL" id="SER19202.1"/>
    </source>
</evidence>
<dbReference type="EMBL" id="FOFJ01000032">
    <property type="protein sequence ID" value="SER19202.1"/>
    <property type="molecule type" value="Genomic_DNA"/>
</dbReference>